<dbReference type="STRING" id="1314778.A0A5C3PIQ5"/>
<sequence>MSGLLDRSLRGLRIRSSRASVASISQVPGSPVISPSASTTLLAGVSPLESVYDPTPPTRRTSIFRPKSPMFSSLPGPIIQPQPTIPEVAMPTTVPGGGPALSSAARTAHVSPMWPGLGPLHHAPDMPSPALTEGSSMHAPEGLLDPILGMRHTQGMQSQGALSFRDDMDYSRPIGGWVKNRQFSRTTIQTMSTMNSQHSDATAHGHFDSVDFELPFSTPVEDFPPSAATTVHSTPQQEQPPTTDMTYPPTSPHS</sequence>
<evidence type="ECO:0000313" key="3">
    <source>
        <dbReference type="Proteomes" id="UP000308197"/>
    </source>
</evidence>
<protein>
    <submittedName>
        <fullName evidence="2">Uncharacterized protein</fullName>
    </submittedName>
</protein>
<evidence type="ECO:0000256" key="1">
    <source>
        <dbReference type="SAM" id="MobiDB-lite"/>
    </source>
</evidence>
<organism evidence="2 3">
    <name type="scientific">Polyporus arcularius HHB13444</name>
    <dbReference type="NCBI Taxonomy" id="1314778"/>
    <lineage>
        <taxon>Eukaryota</taxon>
        <taxon>Fungi</taxon>
        <taxon>Dikarya</taxon>
        <taxon>Basidiomycota</taxon>
        <taxon>Agaricomycotina</taxon>
        <taxon>Agaricomycetes</taxon>
        <taxon>Polyporales</taxon>
        <taxon>Polyporaceae</taxon>
        <taxon>Polyporus</taxon>
    </lineage>
</organism>
<feature type="compositionally biased region" description="Polar residues" evidence="1">
    <location>
        <begin position="227"/>
        <end position="245"/>
    </location>
</feature>
<proteinExistence type="predicted"/>
<accession>A0A5C3PIQ5</accession>
<name>A0A5C3PIQ5_9APHY</name>
<keyword evidence="3" id="KW-1185">Reference proteome</keyword>
<dbReference type="EMBL" id="ML211100">
    <property type="protein sequence ID" value="TFK88759.1"/>
    <property type="molecule type" value="Genomic_DNA"/>
</dbReference>
<dbReference type="Proteomes" id="UP000308197">
    <property type="component" value="Unassembled WGS sequence"/>
</dbReference>
<dbReference type="AlphaFoldDB" id="A0A5C3PIQ5"/>
<evidence type="ECO:0000313" key="2">
    <source>
        <dbReference type="EMBL" id="TFK88759.1"/>
    </source>
</evidence>
<reference evidence="2 3" key="1">
    <citation type="journal article" date="2019" name="Nat. Ecol. Evol.">
        <title>Megaphylogeny resolves global patterns of mushroom evolution.</title>
        <authorList>
            <person name="Varga T."/>
            <person name="Krizsan K."/>
            <person name="Foldi C."/>
            <person name="Dima B."/>
            <person name="Sanchez-Garcia M."/>
            <person name="Sanchez-Ramirez S."/>
            <person name="Szollosi G.J."/>
            <person name="Szarkandi J.G."/>
            <person name="Papp V."/>
            <person name="Albert L."/>
            <person name="Andreopoulos W."/>
            <person name="Angelini C."/>
            <person name="Antonin V."/>
            <person name="Barry K.W."/>
            <person name="Bougher N.L."/>
            <person name="Buchanan P."/>
            <person name="Buyck B."/>
            <person name="Bense V."/>
            <person name="Catcheside P."/>
            <person name="Chovatia M."/>
            <person name="Cooper J."/>
            <person name="Damon W."/>
            <person name="Desjardin D."/>
            <person name="Finy P."/>
            <person name="Geml J."/>
            <person name="Haridas S."/>
            <person name="Hughes K."/>
            <person name="Justo A."/>
            <person name="Karasinski D."/>
            <person name="Kautmanova I."/>
            <person name="Kiss B."/>
            <person name="Kocsube S."/>
            <person name="Kotiranta H."/>
            <person name="LaButti K.M."/>
            <person name="Lechner B.E."/>
            <person name="Liimatainen K."/>
            <person name="Lipzen A."/>
            <person name="Lukacs Z."/>
            <person name="Mihaltcheva S."/>
            <person name="Morgado L.N."/>
            <person name="Niskanen T."/>
            <person name="Noordeloos M.E."/>
            <person name="Ohm R.A."/>
            <person name="Ortiz-Santana B."/>
            <person name="Ovrebo C."/>
            <person name="Racz N."/>
            <person name="Riley R."/>
            <person name="Savchenko A."/>
            <person name="Shiryaev A."/>
            <person name="Soop K."/>
            <person name="Spirin V."/>
            <person name="Szebenyi C."/>
            <person name="Tomsovsky M."/>
            <person name="Tulloss R.E."/>
            <person name="Uehling J."/>
            <person name="Grigoriev I.V."/>
            <person name="Vagvolgyi C."/>
            <person name="Papp T."/>
            <person name="Martin F.M."/>
            <person name="Miettinen O."/>
            <person name="Hibbett D.S."/>
            <person name="Nagy L.G."/>
        </authorList>
    </citation>
    <scope>NUCLEOTIDE SEQUENCE [LARGE SCALE GENOMIC DNA]</scope>
    <source>
        <strain evidence="2 3">HHB13444</strain>
    </source>
</reference>
<gene>
    <name evidence="2" type="ORF">K466DRAFT_488273</name>
</gene>
<dbReference type="InParanoid" id="A0A5C3PIQ5"/>
<feature type="region of interest" description="Disordered" evidence="1">
    <location>
        <begin position="216"/>
        <end position="254"/>
    </location>
</feature>